<dbReference type="Pfam" id="PF02753">
    <property type="entry name" value="PapD_C"/>
    <property type="match status" value="1"/>
</dbReference>
<keyword evidence="4" id="KW-0732">Signal</keyword>
<dbReference type="InterPro" id="IPR013783">
    <property type="entry name" value="Ig-like_fold"/>
</dbReference>
<dbReference type="PANTHER" id="PTHR30251">
    <property type="entry name" value="PILUS ASSEMBLY CHAPERONE"/>
    <property type="match status" value="1"/>
</dbReference>
<protein>
    <submittedName>
        <fullName evidence="11">Gram-negative pili assembly chaperone domain protein</fullName>
    </submittedName>
</protein>
<dbReference type="SUPFAM" id="SSF49354">
    <property type="entry name" value="PapD-like"/>
    <property type="match status" value="1"/>
</dbReference>
<dbReference type="Pfam" id="PF00345">
    <property type="entry name" value="PapD_N"/>
    <property type="match status" value="1"/>
</dbReference>
<dbReference type="SUPFAM" id="SSF49584">
    <property type="entry name" value="Periplasmic chaperone C-domain"/>
    <property type="match status" value="1"/>
</dbReference>
<dbReference type="InterPro" id="IPR016148">
    <property type="entry name" value="Pili_assmbl_chaperone_C"/>
</dbReference>
<accession>A0AA86Z188</accession>
<dbReference type="AlphaFoldDB" id="A0AA86Z188"/>
<dbReference type="Proteomes" id="UP000004506">
    <property type="component" value="Unassembled WGS sequence"/>
</dbReference>
<feature type="domain" description="Pili assembly chaperone N-terminal" evidence="9">
    <location>
        <begin position="31"/>
        <end position="148"/>
    </location>
</feature>
<reference evidence="11 12" key="3">
    <citation type="submission" date="2008-05" db="EMBL/GenBank/DDBJ databases">
        <authorList>
            <person name="Fulton L."/>
            <person name="Clifton S."/>
            <person name="Fulton B."/>
            <person name="Xu J."/>
            <person name="Minx P."/>
            <person name="Pepin K.H."/>
            <person name="Johnson M."/>
            <person name="Thiruvilangam P."/>
            <person name="Bhonagiri V."/>
            <person name="Nash W.E."/>
            <person name="Mardis E.R."/>
            <person name="Wilson R.K."/>
        </authorList>
    </citation>
    <scope>NUCLEOTIDE SEQUENCE [LARGE SCALE GENOMIC DNA]</scope>
    <source>
        <strain evidence="11 12">ATCC 25827</strain>
    </source>
</reference>
<keyword evidence="5" id="KW-0574">Periplasm</keyword>
<keyword evidence="3" id="KW-1029">Fimbrium biogenesis</keyword>
<reference evidence="12" key="1">
    <citation type="submission" date="2008-04" db="EMBL/GenBank/DDBJ databases">
        <title>Draft genome sequence of Providencia stuartii (ATCC 25827).</title>
        <authorList>
            <person name="Sudarsanam P."/>
            <person name="Ley R."/>
            <person name="Guruge J."/>
            <person name="Turnbaugh P.J."/>
            <person name="Mahowald M."/>
            <person name="Liep D."/>
            <person name="Gordon J."/>
        </authorList>
    </citation>
    <scope>NUCLEOTIDE SEQUENCE [LARGE SCALE GENOMIC DNA]</scope>
    <source>
        <strain evidence="12">ATCC 25827</strain>
    </source>
</reference>
<gene>
    <name evidence="11" type="ORF">PROSTU_03636</name>
</gene>
<evidence type="ECO:0000256" key="1">
    <source>
        <dbReference type="ARBA" id="ARBA00004418"/>
    </source>
</evidence>
<reference evidence="12" key="2">
    <citation type="submission" date="2008-04" db="EMBL/GenBank/DDBJ databases">
        <title>Draft genome sequence of Providencia stuartii(ATCC 25827).</title>
        <authorList>
            <person name="Sudarsanam P."/>
            <person name="Ley R."/>
            <person name="Guruge J."/>
            <person name="Turnbaugh P.J."/>
            <person name="Mahowald M."/>
            <person name="Liep D."/>
            <person name="Gordon J."/>
        </authorList>
    </citation>
    <scope>NUCLEOTIDE SEQUENCE [LARGE SCALE GENOMIC DNA]</scope>
    <source>
        <strain evidence="12">ATCC 25827</strain>
    </source>
</reference>
<dbReference type="InterPro" id="IPR001829">
    <property type="entry name" value="Pili_assmbl_chaperone_bac"/>
</dbReference>
<dbReference type="GO" id="GO:0030288">
    <property type="term" value="C:outer membrane-bounded periplasmic space"/>
    <property type="evidence" value="ECO:0007669"/>
    <property type="project" value="InterPro"/>
</dbReference>
<name>A0AA86Z188_PROST</name>
<evidence type="ECO:0000256" key="8">
    <source>
        <dbReference type="RuleBase" id="RU003918"/>
    </source>
</evidence>
<proteinExistence type="inferred from homology"/>
<keyword evidence="6 8" id="KW-0143">Chaperone</keyword>
<dbReference type="PROSITE" id="PS00635">
    <property type="entry name" value="PILI_CHAPERONE"/>
    <property type="match status" value="1"/>
</dbReference>
<evidence type="ECO:0000256" key="2">
    <source>
        <dbReference type="ARBA" id="ARBA00007399"/>
    </source>
</evidence>
<evidence type="ECO:0000256" key="7">
    <source>
        <dbReference type="ARBA" id="ARBA00023319"/>
    </source>
</evidence>
<dbReference type="InterPro" id="IPR050643">
    <property type="entry name" value="Periplasmic_pilus_chap"/>
</dbReference>
<evidence type="ECO:0000259" key="9">
    <source>
        <dbReference type="Pfam" id="PF00345"/>
    </source>
</evidence>
<comment type="caution">
    <text evidence="11">The sequence shown here is derived from an EMBL/GenBank/DDBJ whole genome shotgun (WGS) entry which is preliminary data.</text>
</comment>
<evidence type="ECO:0000313" key="12">
    <source>
        <dbReference type="Proteomes" id="UP000004506"/>
    </source>
</evidence>
<comment type="subcellular location">
    <subcellularLocation>
        <location evidence="1 8">Periplasm</location>
    </subcellularLocation>
</comment>
<dbReference type="PANTHER" id="PTHR30251:SF2">
    <property type="entry name" value="FIMBRIAL CHAPERONE YADV-RELATED"/>
    <property type="match status" value="1"/>
</dbReference>
<dbReference type="FunFam" id="2.60.40.10:FF:000458">
    <property type="entry name" value="Molecular chaperone FimC"/>
    <property type="match status" value="1"/>
</dbReference>
<dbReference type="InterPro" id="IPR016147">
    <property type="entry name" value="Pili_assmbl_chaperone_N"/>
</dbReference>
<evidence type="ECO:0000256" key="4">
    <source>
        <dbReference type="ARBA" id="ARBA00022729"/>
    </source>
</evidence>
<evidence type="ECO:0000256" key="5">
    <source>
        <dbReference type="ARBA" id="ARBA00022764"/>
    </source>
</evidence>
<dbReference type="PRINTS" id="PR00969">
    <property type="entry name" value="CHAPERONPILI"/>
</dbReference>
<organism evidence="11 12">
    <name type="scientific">Providencia stuartii ATCC 25827</name>
    <dbReference type="NCBI Taxonomy" id="471874"/>
    <lineage>
        <taxon>Bacteria</taxon>
        <taxon>Pseudomonadati</taxon>
        <taxon>Pseudomonadota</taxon>
        <taxon>Gammaproteobacteria</taxon>
        <taxon>Enterobacterales</taxon>
        <taxon>Morganellaceae</taxon>
        <taxon>Providencia</taxon>
    </lineage>
</organism>
<evidence type="ECO:0000256" key="3">
    <source>
        <dbReference type="ARBA" id="ARBA00022558"/>
    </source>
</evidence>
<keyword evidence="7" id="KW-0393">Immunoglobulin domain</keyword>
<dbReference type="EMBL" id="ABJD02000101">
    <property type="protein sequence ID" value="EDU60429.1"/>
    <property type="molecule type" value="Genomic_DNA"/>
</dbReference>
<dbReference type="InterPro" id="IPR018046">
    <property type="entry name" value="Pili_assmbl_chaperone_CS"/>
</dbReference>
<evidence type="ECO:0000313" key="11">
    <source>
        <dbReference type="EMBL" id="EDU60429.1"/>
    </source>
</evidence>
<sequence length="235" mass="26404">MFPIFRDSIMVKTLISTLFFFFLIVTQANASVVLGGTRVIYDANSKEASITVRNNDKTPYLIQSWIDHFDSNNQTKLPFVITPPLFRIEPESSNSLRIVYTGKDLPDDKESVFWLNVKSIPPTDPNAKNNLTISINNRIKLIYRPKSLSSADAGAAYKKVTFERKGNLLVGKNPTPYYVSFSELKVGNKSIDEPVMLPPMGEHSWNISGIQVNKVMWKAVTDVGGITDSQEQELK</sequence>
<comment type="similarity">
    <text evidence="2 8">Belongs to the periplasmic pilus chaperone family.</text>
</comment>
<feature type="domain" description="Pili assembly chaperone C-terminal" evidence="10">
    <location>
        <begin position="172"/>
        <end position="227"/>
    </location>
</feature>
<dbReference type="Gene3D" id="2.60.40.10">
    <property type="entry name" value="Immunoglobulins"/>
    <property type="match status" value="2"/>
</dbReference>
<dbReference type="GO" id="GO:0071555">
    <property type="term" value="P:cell wall organization"/>
    <property type="evidence" value="ECO:0007669"/>
    <property type="project" value="InterPro"/>
</dbReference>
<evidence type="ECO:0000256" key="6">
    <source>
        <dbReference type="ARBA" id="ARBA00023186"/>
    </source>
</evidence>
<evidence type="ECO:0000259" key="10">
    <source>
        <dbReference type="Pfam" id="PF02753"/>
    </source>
</evidence>
<dbReference type="InterPro" id="IPR036316">
    <property type="entry name" value="Pili_assmbl_chap_C_dom_sf"/>
</dbReference>
<dbReference type="InterPro" id="IPR008962">
    <property type="entry name" value="PapD-like_sf"/>
</dbReference>